<dbReference type="Gene3D" id="3.30.56.50">
    <property type="entry name" value="Putative DNA-binding domain, N-terminal subdomain of bacterial translation initiation factor IF2"/>
    <property type="match status" value="1"/>
</dbReference>
<keyword evidence="5 9" id="KW-0396">Initiation factor</keyword>
<comment type="caution">
    <text evidence="15">The sequence shown here is derived from an EMBL/GenBank/DDBJ whole genome shotgun (WGS) entry which is preliminary data.</text>
</comment>
<feature type="region of interest" description="G-domain" evidence="9">
    <location>
        <begin position="384"/>
        <end position="532"/>
    </location>
</feature>
<dbReference type="RefSeq" id="WP_341629295.1">
    <property type="nucleotide sequence ID" value="NZ_JBAKBA010000069.1"/>
</dbReference>
<dbReference type="InterPro" id="IPR023115">
    <property type="entry name" value="TIF_IF2_dom3"/>
</dbReference>
<dbReference type="NCBIfam" id="TIGR00231">
    <property type="entry name" value="small_GTP"/>
    <property type="match status" value="1"/>
</dbReference>
<dbReference type="SUPFAM" id="SSF52540">
    <property type="entry name" value="P-loop containing nucleoside triphosphate hydrolases"/>
    <property type="match status" value="1"/>
</dbReference>
<dbReference type="InterPro" id="IPR009000">
    <property type="entry name" value="Transl_B-barrel_sf"/>
</dbReference>
<dbReference type="SUPFAM" id="SSF46955">
    <property type="entry name" value="Putative DNA-binding domain"/>
    <property type="match status" value="1"/>
</dbReference>
<comment type="similarity">
    <text evidence="2 9 10">Belongs to the TRAFAC class translation factor GTPase superfamily. Classic translation factor GTPase family. IF-2 subfamily.</text>
</comment>
<organism evidence="15 16">
    <name type="scientific">Psychromonas arctica</name>
    <dbReference type="NCBI Taxonomy" id="168275"/>
    <lineage>
        <taxon>Bacteria</taxon>
        <taxon>Pseudomonadati</taxon>
        <taxon>Pseudomonadota</taxon>
        <taxon>Gammaproteobacteria</taxon>
        <taxon>Alteromonadales</taxon>
        <taxon>Psychromonadaceae</taxon>
        <taxon>Psychromonas</taxon>
    </lineage>
</organism>
<feature type="binding site" evidence="9">
    <location>
        <begin position="490"/>
        <end position="493"/>
    </location>
    <ligand>
        <name>GTP</name>
        <dbReference type="ChEBI" id="CHEBI:37565"/>
    </ligand>
</feature>
<dbReference type="CDD" id="cd03692">
    <property type="entry name" value="mtIF2_IVc"/>
    <property type="match status" value="1"/>
</dbReference>
<dbReference type="InterPro" id="IPR009061">
    <property type="entry name" value="DNA-bd_dom_put_sf"/>
</dbReference>
<keyword evidence="12" id="KW-0175">Coiled coil</keyword>
<comment type="subcellular location">
    <subcellularLocation>
        <location evidence="1 9 11">Cytoplasm</location>
    </subcellularLocation>
</comment>
<evidence type="ECO:0000256" key="3">
    <source>
        <dbReference type="ARBA" id="ARBA00020675"/>
    </source>
</evidence>
<feature type="domain" description="Tr-type G" evidence="14">
    <location>
        <begin position="381"/>
        <end position="550"/>
    </location>
</feature>
<dbReference type="InterPro" id="IPR000795">
    <property type="entry name" value="T_Tr_GTP-bd_dom"/>
</dbReference>
<dbReference type="SUPFAM" id="SSF52156">
    <property type="entry name" value="Initiation factor IF2/eIF5b, domain 3"/>
    <property type="match status" value="1"/>
</dbReference>
<dbReference type="Gene3D" id="3.40.50.300">
    <property type="entry name" value="P-loop containing nucleotide triphosphate hydrolases"/>
    <property type="match status" value="1"/>
</dbReference>
<dbReference type="SUPFAM" id="SSF50447">
    <property type="entry name" value="Translation proteins"/>
    <property type="match status" value="2"/>
</dbReference>
<evidence type="ECO:0000256" key="7">
    <source>
        <dbReference type="ARBA" id="ARBA00022917"/>
    </source>
</evidence>
<evidence type="ECO:0000256" key="6">
    <source>
        <dbReference type="ARBA" id="ARBA00022741"/>
    </source>
</evidence>
<dbReference type="PANTHER" id="PTHR43381">
    <property type="entry name" value="TRANSLATION INITIATION FACTOR IF-2-RELATED"/>
    <property type="match status" value="1"/>
</dbReference>
<feature type="binding site" evidence="9">
    <location>
        <begin position="436"/>
        <end position="440"/>
    </location>
    <ligand>
        <name>GTP</name>
        <dbReference type="ChEBI" id="CHEBI:37565"/>
    </ligand>
</feature>
<dbReference type="Proteomes" id="UP001366060">
    <property type="component" value="Unassembled WGS sequence"/>
</dbReference>
<dbReference type="InterPro" id="IPR013575">
    <property type="entry name" value="IF2_assoc_dom_bac"/>
</dbReference>
<dbReference type="InterPro" id="IPR053905">
    <property type="entry name" value="EF-G-like_DII"/>
</dbReference>
<dbReference type="Pfam" id="PF11987">
    <property type="entry name" value="IF-2"/>
    <property type="match status" value="1"/>
</dbReference>
<dbReference type="InterPro" id="IPR005225">
    <property type="entry name" value="Small_GTP-bd"/>
</dbReference>
<dbReference type="Pfam" id="PF04760">
    <property type="entry name" value="IF2_N"/>
    <property type="match status" value="2"/>
</dbReference>
<evidence type="ECO:0000256" key="13">
    <source>
        <dbReference type="SAM" id="MobiDB-lite"/>
    </source>
</evidence>
<feature type="coiled-coil region" evidence="12">
    <location>
        <begin position="94"/>
        <end position="144"/>
    </location>
</feature>
<feature type="region of interest" description="Disordered" evidence="13">
    <location>
        <begin position="214"/>
        <end position="287"/>
    </location>
</feature>
<evidence type="ECO:0000256" key="12">
    <source>
        <dbReference type="SAM" id="Coils"/>
    </source>
</evidence>
<dbReference type="Pfam" id="PF03144">
    <property type="entry name" value="GTP_EFTU_D2"/>
    <property type="match status" value="1"/>
</dbReference>
<dbReference type="InterPro" id="IPR015760">
    <property type="entry name" value="TIF_IF2"/>
</dbReference>
<evidence type="ECO:0000256" key="5">
    <source>
        <dbReference type="ARBA" id="ARBA00022540"/>
    </source>
</evidence>
<dbReference type="HAMAP" id="MF_00100_B">
    <property type="entry name" value="IF_2_B"/>
    <property type="match status" value="1"/>
</dbReference>
<evidence type="ECO:0000256" key="11">
    <source>
        <dbReference type="RuleBase" id="RU000645"/>
    </source>
</evidence>
<dbReference type="PROSITE" id="PS01176">
    <property type="entry name" value="IF2"/>
    <property type="match status" value="1"/>
</dbReference>
<dbReference type="CDD" id="cd03702">
    <property type="entry name" value="IF2_mtIF2_II"/>
    <property type="match status" value="1"/>
</dbReference>
<feature type="compositionally biased region" description="Basic and acidic residues" evidence="13">
    <location>
        <begin position="235"/>
        <end position="249"/>
    </location>
</feature>
<dbReference type="GO" id="GO:0003743">
    <property type="term" value="F:translation initiation factor activity"/>
    <property type="evidence" value="ECO:0007669"/>
    <property type="project" value="UniProtKB-KW"/>
</dbReference>
<evidence type="ECO:0000256" key="1">
    <source>
        <dbReference type="ARBA" id="ARBA00004496"/>
    </source>
</evidence>
<dbReference type="InterPro" id="IPR044145">
    <property type="entry name" value="IF2_II"/>
</dbReference>
<keyword evidence="7 9" id="KW-0648">Protein biosynthesis</keyword>
<keyword evidence="16" id="KW-1185">Reference proteome</keyword>
<keyword evidence="8 9" id="KW-0342">GTP-binding</keyword>
<gene>
    <name evidence="9 15" type="primary">infB</name>
    <name evidence="15" type="ORF">V6255_17505</name>
</gene>
<comment type="function">
    <text evidence="9 10">One of the essential components for the initiation of protein synthesis. Protects formylmethionyl-tRNA from spontaneous hydrolysis and promotes its binding to the 30S ribosomal subunits. Also involved in the hydrolysis of GTP during the formation of the 70S ribosomal complex.</text>
</comment>
<dbReference type="InterPro" id="IPR036925">
    <property type="entry name" value="TIF_IF2_dom3_sf"/>
</dbReference>
<dbReference type="InterPro" id="IPR027417">
    <property type="entry name" value="P-loop_NTPase"/>
</dbReference>
<proteinExistence type="inferred from homology"/>
<protein>
    <recommendedName>
        <fullName evidence="3 9">Translation initiation factor IF-2</fullName>
    </recommendedName>
</protein>
<keyword evidence="6 9" id="KW-0547">Nucleotide-binding</keyword>
<name>A0ABU9HG99_9GAMM</name>
<dbReference type="PANTHER" id="PTHR43381:SF5">
    <property type="entry name" value="TR-TYPE G DOMAIN-CONTAINING PROTEIN"/>
    <property type="match status" value="1"/>
</dbReference>
<evidence type="ECO:0000256" key="10">
    <source>
        <dbReference type="RuleBase" id="RU000644"/>
    </source>
</evidence>
<feature type="coiled-coil region" evidence="12">
    <location>
        <begin position="172"/>
        <end position="214"/>
    </location>
</feature>
<dbReference type="CDD" id="cd01887">
    <property type="entry name" value="IF2_eIF5B"/>
    <property type="match status" value="1"/>
</dbReference>
<dbReference type="Gene3D" id="3.40.50.10050">
    <property type="entry name" value="Translation initiation factor IF- 2, domain 3"/>
    <property type="match status" value="1"/>
</dbReference>
<dbReference type="PROSITE" id="PS51722">
    <property type="entry name" value="G_TR_2"/>
    <property type="match status" value="1"/>
</dbReference>
<keyword evidence="4 9" id="KW-0963">Cytoplasm</keyword>
<reference evidence="15 16" key="1">
    <citation type="submission" date="2024-02" db="EMBL/GenBank/DDBJ databases">
        <title>Bacteria isolated from the canopy kelp, Nereocystis luetkeana.</title>
        <authorList>
            <person name="Pfister C.A."/>
            <person name="Younker I.T."/>
            <person name="Light S.H."/>
        </authorList>
    </citation>
    <scope>NUCLEOTIDE SEQUENCE [LARGE SCALE GENOMIC DNA]</scope>
    <source>
        <strain evidence="15 16">TI.2.07</strain>
    </source>
</reference>
<dbReference type="InterPro" id="IPR004161">
    <property type="entry name" value="EFTu-like_2"/>
</dbReference>
<evidence type="ECO:0000313" key="16">
    <source>
        <dbReference type="Proteomes" id="UP001366060"/>
    </source>
</evidence>
<evidence type="ECO:0000256" key="8">
    <source>
        <dbReference type="ARBA" id="ARBA00023134"/>
    </source>
</evidence>
<evidence type="ECO:0000256" key="2">
    <source>
        <dbReference type="ARBA" id="ARBA00007733"/>
    </source>
</evidence>
<dbReference type="EMBL" id="JBAKBA010000069">
    <property type="protein sequence ID" value="MEL0660930.1"/>
    <property type="molecule type" value="Genomic_DNA"/>
</dbReference>
<feature type="region of interest" description="Disordered" evidence="13">
    <location>
        <begin position="51"/>
        <end position="74"/>
    </location>
</feature>
<evidence type="ECO:0000259" key="14">
    <source>
        <dbReference type="PROSITE" id="PS51722"/>
    </source>
</evidence>
<sequence length="881" mass="95627">MSEILLKDLAKDLNKSEDVLVQQFAAAGITKKASDKISVEEKEKLTTYLQKQHGGEQKQKMTLQRKTKTTLNVKGQSNAVNVEVRKKRTFVKRSDEEIQAEKAAEQAIKEVEEAKIQAELDAKKAQAEKILAEKLAAKKEAEEKAKLAAVANKQKQASTKSVKTEEQLRLEKEQADLLKKAETEALAKAEKDAVEQAELAKKLAEENAARWAKEEADRKAAEGADYHVTTSTEARAAEDAVDTKAEGPTHRKKKKKAPAAKPLETVYNRRGNNRRGKKGSTATPHALQQAFEKPAAKVERDVKIGETISVAELANKMAVKATEVIKAMMKMGAMATINQVIDQETASIVAEEMGHKVILTKENELEESLMAEAQQGGAKTSRAPVVTIMGHVDHGKTSLLDYIRRAKVADGEAGGITQHIGAYHVETDKGMISFLDTPGHAAFTSMRSRGAKATDIVVLVVAADDGVMPQTIEAIQHAKAAGVPLMVAVNKIDKEGADFDRVKTELSQHDVISEEWGGENIFSFVSAKVGTGVDALLDSILLQAEMLDLEAVSTGPASGVVIESRLDKGRGPVASILVQQGELKQGDIVLCGLEYGRVRAMRDENGKAIESAGPSIPVEVLGLSGVPQAGDEATVVKDEKKAREVALYRQGKFRDIKLARQQKAKLENMFSNMESGDVSELNLVLKADVQGSLEAICESLNKLSTDEVKVNIIGRGVGGITETDASLASASGAIVIGFNVRADATARKLIDNEAVELRYYSIIYDLIDEVRAAMSGLLAPEFKQEITGIADVREVFKSPKIGAIAGCMVTEGIIKRNNPIRVLRENVVIYEGVLESLRRFKDDATEVRNGVECGIGVKNYNDVRVGDQIEVFEIIEVKRTL</sequence>
<dbReference type="InterPro" id="IPR000178">
    <property type="entry name" value="TF_IF2_bacterial-like"/>
</dbReference>
<dbReference type="Gene3D" id="2.40.30.10">
    <property type="entry name" value="Translation factors"/>
    <property type="match status" value="2"/>
</dbReference>
<feature type="binding site" evidence="9">
    <location>
        <begin position="390"/>
        <end position="397"/>
    </location>
    <ligand>
        <name>GTP</name>
        <dbReference type="ChEBI" id="CHEBI:37565"/>
    </ligand>
</feature>
<dbReference type="Pfam" id="PF00009">
    <property type="entry name" value="GTP_EFTU"/>
    <property type="match status" value="1"/>
</dbReference>
<evidence type="ECO:0000256" key="9">
    <source>
        <dbReference type="HAMAP-Rule" id="MF_00100"/>
    </source>
</evidence>
<dbReference type="InterPro" id="IPR006847">
    <property type="entry name" value="IF2_N"/>
</dbReference>
<evidence type="ECO:0000313" key="15">
    <source>
        <dbReference type="EMBL" id="MEL0660930.1"/>
    </source>
</evidence>
<evidence type="ECO:0000256" key="4">
    <source>
        <dbReference type="ARBA" id="ARBA00022490"/>
    </source>
</evidence>
<dbReference type="Pfam" id="PF22042">
    <property type="entry name" value="EF-G_D2"/>
    <property type="match status" value="1"/>
</dbReference>
<feature type="compositionally biased region" description="Basic and acidic residues" evidence="13">
    <location>
        <begin position="214"/>
        <end position="225"/>
    </location>
</feature>
<accession>A0ABU9HG99</accession>
<dbReference type="Pfam" id="PF08364">
    <property type="entry name" value="IF2_assoc"/>
    <property type="match status" value="1"/>
</dbReference>
<dbReference type="NCBIfam" id="TIGR00487">
    <property type="entry name" value="IF-2"/>
    <property type="match status" value="1"/>
</dbReference>